<evidence type="ECO:0008006" key="3">
    <source>
        <dbReference type="Google" id="ProtNLM"/>
    </source>
</evidence>
<proteinExistence type="predicted"/>
<dbReference type="AlphaFoldDB" id="A0A225UNE7"/>
<name>A0A225UNE7_9STRA</name>
<dbReference type="Proteomes" id="UP000198211">
    <property type="component" value="Unassembled WGS sequence"/>
</dbReference>
<protein>
    <recommendedName>
        <fullName evidence="3">Reverse transcriptase domain-containing protein</fullName>
    </recommendedName>
</protein>
<keyword evidence="2" id="KW-1185">Reference proteome</keyword>
<sequence>MQSWVDKHVNTGMPPGFGGIPQEIWIAAPPRVQEREREIMNTILHTGIVPDILNHRQMVFLPKFPQATGVWERRGLPPWRPITVQISLATRLFKAISGYLERVVSNHPMQHVFQRDRNVQDAALATTQLLDRAKQRREELFLLSKDCEKCYDRIPRWVMAYIYRREIDVRTAFGWIGTGKREFGLGQGSVLSIRHIGFYMDLLLEQQDLTNGAVTTNHCQAPGNQYVATESRVEITNIFTGIHATDGVFGASKSFLLHYQPGRHTHEDTVYLNDGLGIPKPVTVVSPAEGFKHLGLSQSTDNIWSKTLRPVWQQLKRDAAHIIKYQLTAAQLQYVVNSVWITRMQYRTQLGTSLKAAHQVDKLVRHVARNVLKLPYGAPREIFQDTTQGIGLTSFVDACNVSRVQLALRVHNSPHIPAYHLLVESLEMYQVLTGLTGHPLEFLLEPPPPIYKDGSIKRYA</sequence>
<organism evidence="1 2">
    <name type="scientific">Phytophthora megakarya</name>
    <dbReference type="NCBI Taxonomy" id="4795"/>
    <lineage>
        <taxon>Eukaryota</taxon>
        <taxon>Sar</taxon>
        <taxon>Stramenopiles</taxon>
        <taxon>Oomycota</taxon>
        <taxon>Peronosporomycetes</taxon>
        <taxon>Peronosporales</taxon>
        <taxon>Peronosporaceae</taxon>
        <taxon>Phytophthora</taxon>
    </lineage>
</organism>
<reference evidence="2" key="1">
    <citation type="submission" date="2017-03" db="EMBL/GenBank/DDBJ databases">
        <title>Phytopthora megakarya and P. palmivora, two closely related causual agents of cacao black pod achieved similar genome size and gene model numbers by different mechanisms.</title>
        <authorList>
            <person name="Ali S."/>
            <person name="Shao J."/>
            <person name="Larry D.J."/>
            <person name="Kronmiller B."/>
            <person name="Shen D."/>
            <person name="Strem M.D."/>
            <person name="Melnick R.L."/>
            <person name="Guiltinan M.J."/>
            <person name="Tyler B.M."/>
            <person name="Meinhardt L.W."/>
            <person name="Bailey B.A."/>
        </authorList>
    </citation>
    <scope>NUCLEOTIDE SEQUENCE [LARGE SCALE GENOMIC DNA]</scope>
    <source>
        <strain evidence="2">zdho120</strain>
    </source>
</reference>
<dbReference type="OrthoDB" id="123906at2759"/>
<evidence type="ECO:0000313" key="2">
    <source>
        <dbReference type="Proteomes" id="UP000198211"/>
    </source>
</evidence>
<gene>
    <name evidence="1" type="ORF">PHMEG_00035714</name>
</gene>
<comment type="caution">
    <text evidence="1">The sequence shown here is derived from an EMBL/GenBank/DDBJ whole genome shotgun (WGS) entry which is preliminary data.</text>
</comment>
<dbReference type="EMBL" id="NBNE01014235">
    <property type="protein sequence ID" value="OWY94523.1"/>
    <property type="molecule type" value="Genomic_DNA"/>
</dbReference>
<evidence type="ECO:0000313" key="1">
    <source>
        <dbReference type="EMBL" id="OWY94523.1"/>
    </source>
</evidence>
<accession>A0A225UNE7</accession>